<reference evidence="2" key="1">
    <citation type="submission" date="2022-07" db="EMBL/GenBank/DDBJ databases">
        <title>Genome analysis of Parmales, a sister group of diatoms, reveals the evolutionary specialization of diatoms from phago-mixotrophs to photoautotrophs.</title>
        <authorList>
            <person name="Ban H."/>
            <person name="Sato S."/>
            <person name="Yoshikawa S."/>
            <person name="Kazumasa Y."/>
            <person name="Nakamura Y."/>
            <person name="Ichinomiya M."/>
            <person name="Saitoh K."/>
            <person name="Sato N."/>
            <person name="Blanc-Mathieu R."/>
            <person name="Endo H."/>
            <person name="Kuwata A."/>
            <person name="Ogata H."/>
        </authorList>
    </citation>
    <scope>NUCLEOTIDE SEQUENCE</scope>
</reference>
<keyword evidence="1" id="KW-1133">Transmembrane helix</keyword>
<keyword evidence="1" id="KW-0472">Membrane</keyword>
<dbReference type="Proteomes" id="UP001165082">
    <property type="component" value="Unassembled WGS sequence"/>
</dbReference>
<feature type="transmembrane region" description="Helical" evidence="1">
    <location>
        <begin position="30"/>
        <end position="48"/>
    </location>
</feature>
<keyword evidence="1" id="KW-0812">Transmembrane</keyword>
<accession>A0A9W7DWY6</accession>
<evidence type="ECO:0000256" key="1">
    <source>
        <dbReference type="SAM" id="Phobius"/>
    </source>
</evidence>
<keyword evidence="3" id="KW-1185">Reference proteome</keyword>
<evidence type="ECO:0000313" key="2">
    <source>
        <dbReference type="EMBL" id="GMH53728.1"/>
    </source>
</evidence>
<dbReference type="EMBL" id="BRXZ01004685">
    <property type="protein sequence ID" value="GMH53728.1"/>
    <property type="molecule type" value="Genomic_DNA"/>
</dbReference>
<feature type="non-terminal residue" evidence="2">
    <location>
        <position position="1"/>
    </location>
</feature>
<gene>
    <name evidence="2" type="ORF">TrRE_jg1542</name>
</gene>
<dbReference type="AlphaFoldDB" id="A0A9W7DWY6"/>
<proteinExistence type="predicted"/>
<sequence>MKKHLFATSQSVSVGLVTFSLNFPTSTFDMKIILLNIAFLLLALTINLQTASSDKLRAPEPEEPTDVS</sequence>
<evidence type="ECO:0000313" key="3">
    <source>
        <dbReference type="Proteomes" id="UP001165082"/>
    </source>
</evidence>
<protein>
    <submittedName>
        <fullName evidence="2">Uncharacterized protein</fullName>
    </submittedName>
</protein>
<name>A0A9W7DWY6_9STRA</name>
<comment type="caution">
    <text evidence="2">The sequence shown here is derived from an EMBL/GenBank/DDBJ whole genome shotgun (WGS) entry which is preliminary data.</text>
</comment>
<organism evidence="2 3">
    <name type="scientific">Triparma retinervis</name>
    <dbReference type="NCBI Taxonomy" id="2557542"/>
    <lineage>
        <taxon>Eukaryota</taxon>
        <taxon>Sar</taxon>
        <taxon>Stramenopiles</taxon>
        <taxon>Ochrophyta</taxon>
        <taxon>Bolidophyceae</taxon>
        <taxon>Parmales</taxon>
        <taxon>Triparmaceae</taxon>
        <taxon>Triparma</taxon>
    </lineage>
</organism>